<proteinExistence type="predicted"/>
<protein>
    <recommendedName>
        <fullName evidence="2">histidine kinase</fullName>
        <ecNumber evidence="2">2.7.13.3</ecNumber>
    </recommendedName>
</protein>
<dbReference type="SMART" id="SM00091">
    <property type="entry name" value="PAS"/>
    <property type="match status" value="3"/>
</dbReference>
<dbReference type="PROSITE" id="PS50110">
    <property type="entry name" value="RESPONSE_REGULATORY"/>
    <property type="match status" value="2"/>
</dbReference>
<feature type="domain" description="PAC" evidence="8">
    <location>
        <begin position="454"/>
        <end position="506"/>
    </location>
</feature>
<feature type="domain" description="Response regulatory" evidence="6">
    <location>
        <begin position="764"/>
        <end position="880"/>
    </location>
</feature>
<evidence type="ECO:0000259" key="5">
    <source>
        <dbReference type="PROSITE" id="PS50109"/>
    </source>
</evidence>
<reference evidence="10" key="1">
    <citation type="submission" date="2016-11" db="EMBL/GenBank/DDBJ databases">
        <authorList>
            <person name="Varghese N."/>
            <person name="Submissions S."/>
        </authorList>
    </citation>
    <scope>NUCLEOTIDE SEQUENCE [LARGE SCALE GENOMIC DNA]</scope>
    <source>
        <strain evidence="10">DSM 9756</strain>
    </source>
</reference>
<feature type="domain" description="PAC" evidence="8">
    <location>
        <begin position="208"/>
        <end position="261"/>
    </location>
</feature>
<feature type="domain" description="PAS" evidence="7">
    <location>
        <begin position="381"/>
        <end position="423"/>
    </location>
</feature>
<dbReference type="PRINTS" id="PR00344">
    <property type="entry name" value="BCTRLSENSOR"/>
</dbReference>
<dbReference type="SUPFAM" id="SSF52172">
    <property type="entry name" value="CheY-like"/>
    <property type="match status" value="2"/>
</dbReference>
<dbReference type="Pfam" id="PF00512">
    <property type="entry name" value="HisKA"/>
    <property type="match status" value="1"/>
</dbReference>
<evidence type="ECO:0000313" key="10">
    <source>
        <dbReference type="Proteomes" id="UP000184076"/>
    </source>
</evidence>
<dbReference type="SMART" id="SM00448">
    <property type="entry name" value="REC"/>
    <property type="match status" value="2"/>
</dbReference>
<dbReference type="Pfam" id="PF02518">
    <property type="entry name" value="HATPase_c"/>
    <property type="match status" value="1"/>
</dbReference>
<dbReference type="Gene3D" id="3.30.450.20">
    <property type="entry name" value="PAS domain"/>
    <property type="match status" value="3"/>
</dbReference>
<dbReference type="Proteomes" id="UP000184076">
    <property type="component" value="Unassembled WGS sequence"/>
</dbReference>
<dbReference type="InterPro" id="IPR003594">
    <property type="entry name" value="HATPase_dom"/>
</dbReference>
<dbReference type="InterPro" id="IPR035965">
    <property type="entry name" value="PAS-like_dom_sf"/>
</dbReference>
<sequence>MLKFLLVDDNPNDRFLISRLIHKEWPEAEIREVGGSADFHRAMEDFPYTAVVTDYHLRWSDGLEVLARVRERDPHVPVIMVTGTGTEEVAVRALKNGLSDYLLKRHMKRLPAAISECLEKAFLRKQVEEAHRRLLASERRYRMVVESASDWIFTLDLEGRYTSVNKRALEPLGLEPGDLIGKRVDEIHGGEEGSGYLDRVRHVIESGKAFSFEHEFHWGDRVYWHLDTLYPLLDEEGRVEAVGGTCTDITEQKNLERAIRESEERYRILAERSPVGVIITQEARFIYVNNTLARLLGRSPEELQGRSFLPFIREDYREFVRTAHLDRLAGREAPAVYPLPLADPGEERWLEVHSSLISHEGRPAALGIVVDITERIRADRRKRLFEAVIEQASEGIIIADGDGVIQYVNPAFLSATGYDAGELERRPLADLSSGVHEPAYYEEMWKTVKAGKVWTGDVTLPTKAGGRRDFEMTLSPVRDEEGRVMSVVAICRDVTQERALEAQLRQAQKMEALGTLAGGIAHDFNNILGAIVGYTELARMEIPKESKAHQHLERVLASGRRARDLVQQILTFSRQKEMEKRPVHLRYLIKEAVRMLRASIPSTIEIREYAPSEVPPVLGDPTQLHQVVMNLCTNAYHAMREAGGELELRLERVCVEGDGLLHLAELREGEYVVLTVRDTGCGIPHEILDRIFEPYFTTKEVGEGTGLGLAVVHGIVRGLNGAVRVESRVGEGTTFRIYLPALLEGATDGPATEQKMDLPRGTERVLVVDDEPALVEMARQILTRLGYQVTGFSDPREALARFQDAPHAFDLVITDMTMPKITGRKLAHAVRHLRRDLPVILTSGYSNSIGDEEARQAGFSAFLKKPYGALALAETVRRVLDDAMASRMP</sequence>
<dbReference type="SUPFAM" id="SSF55785">
    <property type="entry name" value="PYP-like sensor domain (PAS domain)"/>
    <property type="match status" value="3"/>
</dbReference>
<comment type="catalytic activity">
    <reaction evidence="1">
        <text>ATP + protein L-histidine = ADP + protein N-phospho-L-histidine.</text>
        <dbReference type="EC" id="2.7.13.3"/>
    </reaction>
</comment>
<feature type="modified residue" description="4-aspartylphosphate" evidence="4">
    <location>
        <position position="54"/>
    </location>
</feature>
<dbReference type="Pfam" id="PF08448">
    <property type="entry name" value="PAS_4"/>
    <property type="match status" value="2"/>
</dbReference>
<accession>A0A1M5I2K6</accession>
<feature type="domain" description="PAS" evidence="7">
    <location>
        <begin position="137"/>
        <end position="207"/>
    </location>
</feature>
<dbReference type="EMBL" id="FQVB01000051">
    <property type="protein sequence ID" value="SHG22471.1"/>
    <property type="molecule type" value="Genomic_DNA"/>
</dbReference>
<dbReference type="InterPro" id="IPR036097">
    <property type="entry name" value="HisK_dim/P_sf"/>
</dbReference>
<dbReference type="InterPro" id="IPR036890">
    <property type="entry name" value="HATPase_C_sf"/>
</dbReference>
<evidence type="ECO:0000256" key="3">
    <source>
        <dbReference type="ARBA" id="ARBA00022553"/>
    </source>
</evidence>
<keyword evidence="10" id="KW-1185">Reference proteome</keyword>
<dbReference type="CDD" id="cd00130">
    <property type="entry name" value="PAS"/>
    <property type="match status" value="3"/>
</dbReference>
<dbReference type="InterPro" id="IPR011006">
    <property type="entry name" value="CheY-like_superfamily"/>
</dbReference>
<organism evidence="9 10">
    <name type="scientific">Desulfacinum infernum DSM 9756</name>
    <dbReference type="NCBI Taxonomy" id="1121391"/>
    <lineage>
        <taxon>Bacteria</taxon>
        <taxon>Pseudomonadati</taxon>
        <taxon>Thermodesulfobacteriota</taxon>
        <taxon>Syntrophobacteria</taxon>
        <taxon>Syntrophobacterales</taxon>
        <taxon>Syntrophobacteraceae</taxon>
        <taxon>Desulfacinum</taxon>
    </lineage>
</organism>
<dbReference type="EC" id="2.7.13.3" evidence="2"/>
<feature type="modified residue" description="4-aspartylphosphate" evidence="4">
    <location>
        <position position="815"/>
    </location>
</feature>
<dbReference type="InterPro" id="IPR004358">
    <property type="entry name" value="Sig_transdc_His_kin-like_C"/>
</dbReference>
<dbReference type="InterPro" id="IPR000014">
    <property type="entry name" value="PAS"/>
</dbReference>
<keyword evidence="3 4" id="KW-0597">Phosphoprotein</keyword>
<dbReference type="InterPro" id="IPR013656">
    <property type="entry name" value="PAS_4"/>
</dbReference>
<dbReference type="SMART" id="SM00387">
    <property type="entry name" value="HATPase_c"/>
    <property type="match status" value="1"/>
</dbReference>
<dbReference type="Pfam" id="PF13426">
    <property type="entry name" value="PAS_9"/>
    <property type="match status" value="1"/>
</dbReference>
<dbReference type="InterPro" id="IPR005467">
    <property type="entry name" value="His_kinase_dom"/>
</dbReference>
<dbReference type="SUPFAM" id="SSF47384">
    <property type="entry name" value="Homodimeric domain of signal transducing histidine kinase"/>
    <property type="match status" value="1"/>
</dbReference>
<dbReference type="GO" id="GO:0000155">
    <property type="term" value="F:phosphorelay sensor kinase activity"/>
    <property type="evidence" value="ECO:0007669"/>
    <property type="project" value="InterPro"/>
</dbReference>
<dbReference type="AlphaFoldDB" id="A0A1M5I2K6"/>
<dbReference type="InterPro" id="IPR001610">
    <property type="entry name" value="PAC"/>
</dbReference>
<dbReference type="PROSITE" id="PS50113">
    <property type="entry name" value="PAC"/>
    <property type="match status" value="2"/>
</dbReference>
<evidence type="ECO:0000259" key="8">
    <source>
        <dbReference type="PROSITE" id="PS50113"/>
    </source>
</evidence>
<dbReference type="STRING" id="1121391.SAMN02745206_03494"/>
<dbReference type="PANTHER" id="PTHR43065:SF42">
    <property type="entry name" value="TWO-COMPONENT SENSOR PPRA"/>
    <property type="match status" value="1"/>
</dbReference>
<dbReference type="PANTHER" id="PTHR43065">
    <property type="entry name" value="SENSOR HISTIDINE KINASE"/>
    <property type="match status" value="1"/>
</dbReference>
<gene>
    <name evidence="9" type="ORF">SAMN02745206_03494</name>
</gene>
<dbReference type="SMART" id="SM00388">
    <property type="entry name" value="HisKA"/>
    <property type="match status" value="1"/>
</dbReference>
<dbReference type="InterPro" id="IPR000700">
    <property type="entry name" value="PAS-assoc_C"/>
</dbReference>
<evidence type="ECO:0000256" key="4">
    <source>
        <dbReference type="PROSITE-ProRule" id="PRU00169"/>
    </source>
</evidence>
<evidence type="ECO:0000256" key="2">
    <source>
        <dbReference type="ARBA" id="ARBA00012438"/>
    </source>
</evidence>
<dbReference type="SUPFAM" id="SSF55874">
    <property type="entry name" value="ATPase domain of HSP90 chaperone/DNA topoisomerase II/histidine kinase"/>
    <property type="match status" value="1"/>
</dbReference>
<name>A0A1M5I2K6_9BACT</name>
<dbReference type="InterPro" id="IPR003661">
    <property type="entry name" value="HisK_dim/P_dom"/>
</dbReference>
<dbReference type="PROSITE" id="PS50109">
    <property type="entry name" value="HIS_KIN"/>
    <property type="match status" value="1"/>
</dbReference>
<dbReference type="SMART" id="SM00086">
    <property type="entry name" value="PAC"/>
    <property type="match status" value="3"/>
</dbReference>
<dbReference type="PROSITE" id="PS50112">
    <property type="entry name" value="PAS"/>
    <property type="match status" value="3"/>
</dbReference>
<dbReference type="Pfam" id="PF00072">
    <property type="entry name" value="Response_reg"/>
    <property type="match status" value="2"/>
</dbReference>
<dbReference type="Gene3D" id="3.40.50.2300">
    <property type="match status" value="2"/>
</dbReference>
<dbReference type="NCBIfam" id="TIGR00229">
    <property type="entry name" value="sensory_box"/>
    <property type="match status" value="3"/>
</dbReference>
<dbReference type="Gene3D" id="3.30.565.10">
    <property type="entry name" value="Histidine kinase-like ATPase, C-terminal domain"/>
    <property type="match status" value="1"/>
</dbReference>
<dbReference type="GO" id="GO:0005524">
    <property type="term" value="F:ATP binding"/>
    <property type="evidence" value="ECO:0007669"/>
    <property type="project" value="UniProtKB-KW"/>
</dbReference>
<dbReference type="InterPro" id="IPR001789">
    <property type="entry name" value="Sig_transdc_resp-reg_receiver"/>
</dbReference>
<evidence type="ECO:0000256" key="1">
    <source>
        <dbReference type="ARBA" id="ARBA00000085"/>
    </source>
</evidence>
<evidence type="ECO:0000259" key="6">
    <source>
        <dbReference type="PROSITE" id="PS50110"/>
    </source>
</evidence>
<evidence type="ECO:0000259" key="7">
    <source>
        <dbReference type="PROSITE" id="PS50112"/>
    </source>
</evidence>
<dbReference type="CDD" id="cd00156">
    <property type="entry name" value="REC"/>
    <property type="match status" value="2"/>
</dbReference>
<dbReference type="Gene3D" id="1.10.287.130">
    <property type="match status" value="1"/>
</dbReference>
<feature type="domain" description="PAS" evidence="7">
    <location>
        <begin position="262"/>
        <end position="332"/>
    </location>
</feature>
<evidence type="ECO:0000313" key="9">
    <source>
        <dbReference type="EMBL" id="SHG22471.1"/>
    </source>
</evidence>
<feature type="domain" description="Histidine kinase" evidence="5">
    <location>
        <begin position="519"/>
        <end position="743"/>
    </location>
</feature>
<feature type="domain" description="Response regulatory" evidence="6">
    <location>
        <begin position="3"/>
        <end position="119"/>
    </location>
</feature>